<keyword evidence="2" id="KW-1185">Reference proteome</keyword>
<dbReference type="KEGG" id="dle:111172677"/>
<sequence>MAKEYLKLYPKASLLEGRVPSGVGVKDVRGGQSPRPLPGQTRPGAVSEEEPAALRPAGRAREDAAPPATRDARALREDPAGRRRERERPRGRPTPSPREACAGEPLSPPGSAGGPAGSCQASSELPLMSRVQASLKYVAAQKCCVWERDLIHSACSSMVIVGGRVWKTLLLWASVLGYNSGSGGKLDWRRKFRLRDEEEESEVFLAVPPA</sequence>
<dbReference type="AlphaFoldDB" id="A0A7F8K3Z0"/>
<accession>A0A7F8K3Z0</accession>
<feature type="region of interest" description="Disordered" evidence="1">
    <location>
        <begin position="9"/>
        <end position="121"/>
    </location>
</feature>
<dbReference type="RefSeq" id="XP_030615130.1">
    <property type="nucleotide sequence ID" value="XM_030759270.1"/>
</dbReference>
<evidence type="ECO:0000313" key="2">
    <source>
        <dbReference type="Proteomes" id="UP000248483"/>
    </source>
</evidence>
<protein>
    <submittedName>
        <fullName evidence="3">Uncharacterized protein LOC111172677</fullName>
    </submittedName>
</protein>
<feature type="compositionally biased region" description="Basic and acidic residues" evidence="1">
    <location>
        <begin position="59"/>
        <end position="90"/>
    </location>
</feature>
<name>A0A7F8K3Z0_DELLE</name>
<dbReference type="InParanoid" id="A0A7F8K3Z0"/>
<dbReference type="Proteomes" id="UP000248483">
    <property type="component" value="Unplaced"/>
</dbReference>
<proteinExistence type="predicted"/>
<organism evidence="2 3">
    <name type="scientific">Delphinapterus leucas</name>
    <name type="common">Beluga whale</name>
    <dbReference type="NCBI Taxonomy" id="9749"/>
    <lineage>
        <taxon>Eukaryota</taxon>
        <taxon>Metazoa</taxon>
        <taxon>Chordata</taxon>
        <taxon>Craniata</taxon>
        <taxon>Vertebrata</taxon>
        <taxon>Euteleostomi</taxon>
        <taxon>Mammalia</taxon>
        <taxon>Eutheria</taxon>
        <taxon>Laurasiatheria</taxon>
        <taxon>Artiodactyla</taxon>
        <taxon>Whippomorpha</taxon>
        <taxon>Cetacea</taxon>
        <taxon>Odontoceti</taxon>
        <taxon>Monodontidae</taxon>
        <taxon>Delphinapterus</taxon>
    </lineage>
</organism>
<dbReference type="GeneID" id="111172677"/>
<gene>
    <name evidence="3" type="primary">LOC111172677</name>
</gene>
<evidence type="ECO:0000313" key="3">
    <source>
        <dbReference type="RefSeq" id="XP_030615130.1"/>
    </source>
</evidence>
<evidence type="ECO:0000256" key="1">
    <source>
        <dbReference type="SAM" id="MobiDB-lite"/>
    </source>
</evidence>
<reference evidence="3" key="1">
    <citation type="submission" date="2025-08" db="UniProtKB">
        <authorList>
            <consortium name="RefSeq"/>
        </authorList>
    </citation>
    <scope>IDENTIFICATION</scope>
    <source>
        <tissue evidence="3">Blood</tissue>
    </source>
</reference>